<dbReference type="InterPro" id="IPR001753">
    <property type="entry name" value="Enoyl-CoA_hydra/iso"/>
</dbReference>
<dbReference type="InterPro" id="IPR014748">
    <property type="entry name" value="Enoyl-CoA_hydra_C"/>
</dbReference>
<keyword evidence="6" id="KW-1185">Reference proteome</keyword>
<dbReference type="EMBL" id="FQXE01000004">
    <property type="protein sequence ID" value="SHH65709.1"/>
    <property type="molecule type" value="Genomic_DNA"/>
</dbReference>
<keyword evidence="3" id="KW-0456">Lyase</keyword>
<organism evidence="5 6">
    <name type="scientific">Pollutimonas bauzanensis</name>
    <dbReference type="NCBI Taxonomy" id="658167"/>
    <lineage>
        <taxon>Bacteria</taxon>
        <taxon>Pseudomonadati</taxon>
        <taxon>Pseudomonadota</taxon>
        <taxon>Betaproteobacteria</taxon>
        <taxon>Burkholderiales</taxon>
        <taxon>Alcaligenaceae</taxon>
        <taxon>Pollutimonas</taxon>
    </lineage>
</organism>
<dbReference type="Gene3D" id="3.90.226.10">
    <property type="entry name" value="2-enoyl-CoA Hydratase, Chain A, domain 1"/>
    <property type="match status" value="1"/>
</dbReference>
<evidence type="ECO:0000313" key="5">
    <source>
        <dbReference type="EMBL" id="SHH65709.1"/>
    </source>
</evidence>
<dbReference type="STRING" id="658167.SAMN04488135_10491"/>
<dbReference type="Gene3D" id="1.10.12.10">
    <property type="entry name" value="Lyase 2-enoyl-coa Hydratase, Chain A, domain 2"/>
    <property type="match status" value="1"/>
</dbReference>
<dbReference type="FunFam" id="3.90.226.10:FF:000009">
    <property type="entry name" value="Carnitinyl-CoA dehydratase"/>
    <property type="match status" value="1"/>
</dbReference>
<evidence type="ECO:0000256" key="1">
    <source>
        <dbReference type="ARBA" id="ARBA00005254"/>
    </source>
</evidence>
<dbReference type="PROSITE" id="PS00166">
    <property type="entry name" value="ENOYL_COA_HYDRATASE"/>
    <property type="match status" value="1"/>
</dbReference>
<sequence length="259" mass="27506">MTDSVVTHIEDAIAWISLNRPDALNAINDDIRQALPAAIDAADANPEVRVIVLRGSGPRAFCVGADIKEFSAVDAPVAYRQQRAHGHWIAAFDRAVKPVIASIHGYCLGGGLEIALACDIRIAAADATFGFPETGHGIIPAAGGTQRISRIIGMGVALDLILTGERIAAQRALSMGLVSRLAEPDALDGLARAMAGRIALLPPLAAQFAKEAVRAGAEVPLSVGMRHEIDLFTHLLNTEDRLEAAQAFREKRSPRFTGR</sequence>
<dbReference type="PANTHER" id="PTHR11941">
    <property type="entry name" value="ENOYL-COA HYDRATASE-RELATED"/>
    <property type="match status" value="1"/>
</dbReference>
<dbReference type="CDD" id="cd06558">
    <property type="entry name" value="crotonase-like"/>
    <property type="match status" value="1"/>
</dbReference>
<keyword evidence="2" id="KW-0443">Lipid metabolism</keyword>
<evidence type="ECO:0000313" key="6">
    <source>
        <dbReference type="Proteomes" id="UP000184226"/>
    </source>
</evidence>
<accession>A0A1M5URU9</accession>
<evidence type="ECO:0000256" key="3">
    <source>
        <dbReference type="ARBA" id="ARBA00023239"/>
    </source>
</evidence>
<dbReference type="Pfam" id="PF00378">
    <property type="entry name" value="ECH_1"/>
    <property type="match status" value="1"/>
</dbReference>
<dbReference type="InterPro" id="IPR029045">
    <property type="entry name" value="ClpP/crotonase-like_dom_sf"/>
</dbReference>
<dbReference type="Proteomes" id="UP000184226">
    <property type="component" value="Unassembled WGS sequence"/>
</dbReference>
<protein>
    <submittedName>
        <fullName evidence="5">Enoyl-CoA hydratase/carnithine racemase</fullName>
    </submittedName>
</protein>
<evidence type="ECO:0000256" key="4">
    <source>
        <dbReference type="RuleBase" id="RU003707"/>
    </source>
</evidence>
<evidence type="ECO:0000256" key="2">
    <source>
        <dbReference type="ARBA" id="ARBA00023098"/>
    </source>
</evidence>
<dbReference type="AlphaFoldDB" id="A0A1M5URU9"/>
<dbReference type="OrthoDB" id="9148881at2"/>
<dbReference type="GO" id="GO:0016836">
    <property type="term" value="F:hydro-lyase activity"/>
    <property type="evidence" value="ECO:0007669"/>
    <property type="project" value="UniProtKB-ARBA"/>
</dbReference>
<reference evidence="5 6" key="1">
    <citation type="submission" date="2016-11" db="EMBL/GenBank/DDBJ databases">
        <authorList>
            <person name="Jaros S."/>
            <person name="Januszkiewicz K."/>
            <person name="Wedrychowicz H."/>
        </authorList>
    </citation>
    <scope>NUCLEOTIDE SEQUENCE [LARGE SCALE GENOMIC DNA]</scope>
    <source>
        <strain evidence="5 6">CGMCC 1.10190</strain>
    </source>
</reference>
<dbReference type="GO" id="GO:0006635">
    <property type="term" value="P:fatty acid beta-oxidation"/>
    <property type="evidence" value="ECO:0007669"/>
    <property type="project" value="TreeGrafter"/>
</dbReference>
<name>A0A1M5URU9_9BURK</name>
<dbReference type="InterPro" id="IPR018376">
    <property type="entry name" value="Enoyl-CoA_hyd/isom_CS"/>
</dbReference>
<gene>
    <name evidence="5" type="ORF">SAMN04488135_10491</name>
</gene>
<dbReference type="SUPFAM" id="SSF52096">
    <property type="entry name" value="ClpP/crotonase"/>
    <property type="match status" value="1"/>
</dbReference>
<comment type="similarity">
    <text evidence="1 4">Belongs to the enoyl-CoA hydratase/isomerase family.</text>
</comment>
<dbReference type="FunFam" id="1.10.12.10:FF:000001">
    <property type="entry name" value="Probable enoyl-CoA hydratase, mitochondrial"/>
    <property type="match status" value="1"/>
</dbReference>
<dbReference type="RefSeq" id="WP_073102782.1">
    <property type="nucleotide sequence ID" value="NZ_FQXE01000004.1"/>
</dbReference>
<proteinExistence type="inferred from homology"/>
<dbReference type="PANTHER" id="PTHR11941:SF169">
    <property type="entry name" value="(7AS)-7A-METHYL-1,5-DIOXO-2,3,5,6,7,7A-HEXAHYDRO-1H-INDENE-CARBOXYL-COA HYDROLASE"/>
    <property type="match status" value="1"/>
</dbReference>